<proteinExistence type="inferred from homology"/>
<evidence type="ECO:0000256" key="2">
    <source>
        <dbReference type="ARBA" id="ARBA00022448"/>
    </source>
</evidence>
<dbReference type="GO" id="GO:0015233">
    <property type="term" value="F:pantothenate transmembrane transporter activity"/>
    <property type="evidence" value="ECO:0007669"/>
    <property type="project" value="TreeGrafter"/>
</dbReference>
<feature type="transmembrane region" description="Helical" evidence="8">
    <location>
        <begin position="192"/>
        <end position="214"/>
    </location>
</feature>
<dbReference type="GO" id="GO:0005886">
    <property type="term" value="C:plasma membrane"/>
    <property type="evidence" value="ECO:0007669"/>
    <property type="project" value="TreeGrafter"/>
</dbReference>
<feature type="transmembrane region" description="Helical" evidence="8">
    <location>
        <begin position="158"/>
        <end position="180"/>
    </location>
</feature>
<name>A0A194SCF6_RHOGW</name>
<evidence type="ECO:0000256" key="5">
    <source>
        <dbReference type="ARBA" id="ARBA00023136"/>
    </source>
</evidence>
<feature type="transmembrane region" description="Helical" evidence="8">
    <location>
        <begin position="304"/>
        <end position="324"/>
    </location>
</feature>
<dbReference type="GeneID" id="28975936"/>
<keyword evidence="3 8" id="KW-0812">Transmembrane</keyword>
<dbReference type="GO" id="GO:0098717">
    <property type="term" value="P:pantothenate import across plasma membrane"/>
    <property type="evidence" value="ECO:0007669"/>
    <property type="project" value="TreeGrafter"/>
</dbReference>
<comment type="subcellular location">
    <subcellularLocation>
        <location evidence="1">Membrane</location>
        <topology evidence="1">Multi-pass membrane protein</topology>
    </subcellularLocation>
</comment>
<dbReference type="Pfam" id="PF07690">
    <property type="entry name" value="MFS_1"/>
    <property type="match status" value="1"/>
</dbReference>
<reference evidence="9 10" key="1">
    <citation type="journal article" date="2015" name="Front. Microbiol.">
        <title>Genome sequence of the plant growth promoting endophytic yeast Rhodotorula graminis WP1.</title>
        <authorList>
            <person name="Firrincieli A."/>
            <person name="Otillar R."/>
            <person name="Salamov A."/>
            <person name="Schmutz J."/>
            <person name="Khan Z."/>
            <person name="Redman R.S."/>
            <person name="Fleck N.D."/>
            <person name="Lindquist E."/>
            <person name="Grigoriev I.V."/>
            <person name="Doty S.L."/>
        </authorList>
    </citation>
    <scope>NUCLEOTIDE SEQUENCE [LARGE SCALE GENOMIC DNA]</scope>
    <source>
        <strain evidence="9 10">WP1</strain>
    </source>
</reference>
<dbReference type="SUPFAM" id="SSF103473">
    <property type="entry name" value="MFS general substrate transporter"/>
    <property type="match status" value="1"/>
</dbReference>
<dbReference type="OrthoDB" id="3639251at2759"/>
<evidence type="ECO:0000256" key="1">
    <source>
        <dbReference type="ARBA" id="ARBA00004141"/>
    </source>
</evidence>
<keyword evidence="4 8" id="KW-1133">Transmembrane helix</keyword>
<dbReference type="STRING" id="578459.A0A194SCF6"/>
<organism evidence="9 10">
    <name type="scientific">Rhodotorula graminis (strain WP1)</name>
    <dbReference type="NCBI Taxonomy" id="578459"/>
    <lineage>
        <taxon>Eukaryota</taxon>
        <taxon>Fungi</taxon>
        <taxon>Dikarya</taxon>
        <taxon>Basidiomycota</taxon>
        <taxon>Pucciniomycotina</taxon>
        <taxon>Microbotryomycetes</taxon>
        <taxon>Sporidiobolales</taxon>
        <taxon>Sporidiobolaceae</taxon>
        <taxon>Rhodotorula</taxon>
    </lineage>
</organism>
<feature type="transmembrane region" description="Helical" evidence="8">
    <location>
        <begin position="260"/>
        <end position="284"/>
    </location>
</feature>
<feature type="transmembrane region" description="Helical" evidence="8">
    <location>
        <begin position="357"/>
        <end position="380"/>
    </location>
</feature>
<dbReference type="FunFam" id="1.20.1250.20:FF:000065">
    <property type="entry name" value="Putative MFS pantothenate transporter"/>
    <property type="match status" value="1"/>
</dbReference>
<comment type="similarity">
    <text evidence="6">Belongs to the major facilitator superfamily. Allantoate permease family.</text>
</comment>
<feature type="region of interest" description="Disordered" evidence="7">
    <location>
        <begin position="471"/>
        <end position="512"/>
    </location>
</feature>
<dbReference type="AlphaFoldDB" id="A0A194SCF6"/>
<feature type="compositionally biased region" description="Basic and acidic residues" evidence="7">
    <location>
        <begin position="490"/>
        <end position="512"/>
    </location>
</feature>
<dbReference type="InterPro" id="IPR011701">
    <property type="entry name" value="MFS"/>
</dbReference>
<protein>
    <recommendedName>
        <fullName evidence="11">Major facilitator superfamily (MFS) profile domain-containing protein</fullName>
    </recommendedName>
</protein>
<dbReference type="InterPro" id="IPR036259">
    <property type="entry name" value="MFS_trans_sf"/>
</dbReference>
<evidence type="ECO:0000256" key="4">
    <source>
        <dbReference type="ARBA" id="ARBA00022989"/>
    </source>
</evidence>
<evidence type="ECO:0008006" key="11">
    <source>
        <dbReference type="Google" id="ProtNLM"/>
    </source>
</evidence>
<accession>A0A194SCF6</accession>
<gene>
    <name evidence="9" type="ORF">RHOBADRAFT_50769</name>
</gene>
<keyword evidence="2" id="KW-0813">Transport</keyword>
<dbReference type="EMBL" id="KQ474073">
    <property type="protein sequence ID" value="KPV78287.1"/>
    <property type="molecule type" value="Genomic_DNA"/>
</dbReference>
<dbReference type="PANTHER" id="PTHR43791">
    <property type="entry name" value="PERMEASE-RELATED"/>
    <property type="match status" value="1"/>
</dbReference>
<evidence type="ECO:0000256" key="8">
    <source>
        <dbReference type="SAM" id="Phobius"/>
    </source>
</evidence>
<evidence type="ECO:0000313" key="9">
    <source>
        <dbReference type="EMBL" id="KPV78287.1"/>
    </source>
</evidence>
<sequence length="512" mass="56476">MSFWSKVRTVAWGTPPATKAEARLLVKIDWFILSFICLMYFSNYLDRANLSAAFVSGMKETLDMKGNDLNRVNTCFTVGYTIAMIPQNLLIQFVSARIVFPAMTVTWGCLTMATAAAQSTSHLCVIRFFQGMAEASTFVGAHYIMGSWYLPGEVCKRAAIFSSAAQIATLFSGVMQARIYTSMNGLHGLEGFRWLFLICGAITVPIGVYGYLFFPDTPVRNRSIVFSQVERDLAVSRLPPEPKTRLDRTAFRRVLLNWRWWVMSLIWIVGGELESIGSNALMALWMKHQVAVGAETWSVPNINYFPQGATAVSVVALLGTAVWTDWNGKRHYVNLLIAGVMVVSAVLILVQDKIGQAGVFFAFYIAGVSYAGQASNFAWANDLCRHDNEERAIVLASMNMWSNAFNAWWSILFFPADHAPKWERGMISIIVLCPILVVLTSLARYLQLRDERLGLGGAAAGPALRGGAASALGAELDQSDKACDEEDEDKVSRSSEGVEKERDDGRGGRASA</sequence>
<evidence type="ECO:0000256" key="3">
    <source>
        <dbReference type="ARBA" id="ARBA00022692"/>
    </source>
</evidence>
<dbReference type="PANTHER" id="PTHR43791:SF4">
    <property type="entry name" value="PANTOTHENATE TRANSPORTER FEN2"/>
    <property type="match status" value="1"/>
</dbReference>
<dbReference type="Proteomes" id="UP000053890">
    <property type="component" value="Unassembled WGS sequence"/>
</dbReference>
<feature type="transmembrane region" description="Helical" evidence="8">
    <location>
        <begin position="392"/>
        <end position="414"/>
    </location>
</feature>
<dbReference type="Gene3D" id="1.20.1250.20">
    <property type="entry name" value="MFS general substrate transporter like domains"/>
    <property type="match status" value="1"/>
</dbReference>
<evidence type="ECO:0000256" key="7">
    <source>
        <dbReference type="SAM" id="MobiDB-lite"/>
    </source>
</evidence>
<feature type="transmembrane region" description="Helical" evidence="8">
    <location>
        <begin position="331"/>
        <end position="351"/>
    </location>
</feature>
<dbReference type="RefSeq" id="XP_018274336.1">
    <property type="nucleotide sequence ID" value="XM_018415488.1"/>
</dbReference>
<feature type="transmembrane region" description="Helical" evidence="8">
    <location>
        <begin position="426"/>
        <end position="446"/>
    </location>
</feature>
<evidence type="ECO:0000313" key="10">
    <source>
        <dbReference type="Proteomes" id="UP000053890"/>
    </source>
</evidence>
<dbReference type="OMA" id="MNMFSNA"/>
<keyword evidence="5 8" id="KW-0472">Membrane</keyword>
<keyword evidence="10" id="KW-1185">Reference proteome</keyword>
<evidence type="ECO:0000256" key="6">
    <source>
        <dbReference type="ARBA" id="ARBA00037968"/>
    </source>
</evidence>